<accession>X6MJ61</accession>
<keyword evidence="2" id="KW-1185">Reference proteome</keyword>
<protein>
    <submittedName>
        <fullName evidence="1">Uncharacterized protein</fullName>
    </submittedName>
</protein>
<organism evidence="1 2">
    <name type="scientific">Reticulomyxa filosa</name>
    <dbReference type="NCBI Taxonomy" id="46433"/>
    <lineage>
        <taxon>Eukaryota</taxon>
        <taxon>Sar</taxon>
        <taxon>Rhizaria</taxon>
        <taxon>Retaria</taxon>
        <taxon>Foraminifera</taxon>
        <taxon>Monothalamids</taxon>
        <taxon>Reticulomyxidae</taxon>
        <taxon>Reticulomyxa</taxon>
    </lineage>
</organism>
<reference evidence="1 2" key="1">
    <citation type="journal article" date="2013" name="Curr. Biol.">
        <title>The Genome of the Foraminiferan Reticulomyxa filosa.</title>
        <authorList>
            <person name="Glockner G."/>
            <person name="Hulsmann N."/>
            <person name="Schleicher M."/>
            <person name="Noegel A.A."/>
            <person name="Eichinger L."/>
            <person name="Gallinger C."/>
            <person name="Pawlowski J."/>
            <person name="Sierra R."/>
            <person name="Euteneuer U."/>
            <person name="Pillet L."/>
            <person name="Moustafa A."/>
            <person name="Platzer M."/>
            <person name="Groth M."/>
            <person name="Szafranski K."/>
            <person name="Schliwa M."/>
        </authorList>
    </citation>
    <scope>NUCLEOTIDE SEQUENCE [LARGE SCALE GENOMIC DNA]</scope>
</reference>
<proteinExistence type="predicted"/>
<dbReference type="EMBL" id="ASPP01020589">
    <property type="protein sequence ID" value="ETO13467.1"/>
    <property type="molecule type" value="Genomic_DNA"/>
</dbReference>
<gene>
    <name evidence="1" type="ORF">RFI_23903</name>
</gene>
<evidence type="ECO:0000313" key="2">
    <source>
        <dbReference type="Proteomes" id="UP000023152"/>
    </source>
</evidence>
<dbReference type="Proteomes" id="UP000023152">
    <property type="component" value="Unassembled WGS sequence"/>
</dbReference>
<dbReference type="AlphaFoldDB" id="X6MJ61"/>
<comment type="caution">
    <text evidence="1">The sequence shown here is derived from an EMBL/GenBank/DDBJ whole genome shotgun (WGS) entry which is preliminary data.</text>
</comment>
<sequence>MALSRQCMRYFFESRLKTFSLPIVSSPCFSWSNRTFAQIKKREAKKARKAAQEIRELQMAKDPSGLLAKTLASQEQFYAEQGQLEDSVINKEGQEIEKENLVDMTSTETTETTTTQGFKYNYDPMAGQDLI</sequence>
<name>X6MJ61_RETFI</name>
<evidence type="ECO:0000313" key="1">
    <source>
        <dbReference type="EMBL" id="ETO13467.1"/>
    </source>
</evidence>